<feature type="transmembrane region" description="Helical" evidence="1">
    <location>
        <begin position="104"/>
        <end position="133"/>
    </location>
</feature>
<dbReference type="Gene3D" id="1.20.140.150">
    <property type="match status" value="1"/>
</dbReference>
<evidence type="ECO:0000313" key="3">
    <source>
        <dbReference type="Proteomes" id="UP001497497"/>
    </source>
</evidence>
<keyword evidence="3" id="KW-1185">Reference proteome</keyword>
<feature type="transmembrane region" description="Helical" evidence="1">
    <location>
        <begin position="6"/>
        <end position="36"/>
    </location>
</feature>
<sequence>MAGVLGAASIPFIGCVSLLACMVLQILAFAAPFWAYSPTADIGLWRRTNCIDENGVSGCYRTDHMWYFYTEWLDAVRAMEALAIIFWAIPLVILPVYIYVSLGLYYMCTMMTMSVFTILGCVCNLIGIIIFGAKIGENSDWKTGWCLVLCVIACGLGIAAFVLFLIACCKKPQFDPDTYYISGLFVGPEDEQIYVIENSESEKNGSINGHGNHALVIDDN</sequence>
<protein>
    <submittedName>
        <fullName evidence="2">Uncharacterized protein</fullName>
    </submittedName>
</protein>
<dbReference type="AlphaFoldDB" id="A0AAV2HX96"/>
<name>A0AAV2HX96_LYMST</name>
<proteinExistence type="predicted"/>
<keyword evidence="1" id="KW-0812">Transmembrane</keyword>
<evidence type="ECO:0000256" key="1">
    <source>
        <dbReference type="SAM" id="Phobius"/>
    </source>
</evidence>
<comment type="caution">
    <text evidence="2">The sequence shown here is derived from an EMBL/GenBank/DDBJ whole genome shotgun (WGS) entry which is preliminary data.</text>
</comment>
<dbReference type="EMBL" id="CAXITT010000258">
    <property type="protein sequence ID" value="CAL1537326.1"/>
    <property type="molecule type" value="Genomic_DNA"/>
</dbReference>
<reference evidence="2 3" key="1">
    <citation type="submission" date="2024-04" db="EMBL/GenBank/DDBJ databases">
        <authorList>
            <consortium name="Genoscope - CEA"/>
            <person name="William W."/>
        </authorList>
    </citation>
    <scope>NUCLEOTIDE SEQUENCE [LARGE SCALE GENOMIC DNA]</scope>
</reference>
<accession>A0AAV2HX96</accession>
<organism evidence="2 3">
    <name type="scientific">Lymnaea stagnalis</name>
    <name type="common">Great pond snail</name>
    <name type="synonym">Helix stagnalis</name>
    <dbReference type="NCBI Taxonomy" id="6523"/>
    <lineage>
        <taxon>Eukaryota</taxon>
        <taxon>Metazoa</taxon>
        <taxon>Spiralia</taxon>
        <taxon>Lophotrochozoa</taxon>
        <taxon>Mollusca</taxon>
        <taxon>Gastropoda</taxon>
        <taxon>Heterobranchia</taxon>
        <taxon>Euthyneura</taxon>
        <taxon>Panpulmonata</taxon>
        <taxon>Hygrophila</taxon>
        <taxon>Lymnaeoidea</taxon>
        <taxon>Lymnaeidae</taxon>
        <taxon>Lymnaea</taxon>
    </lineage>
</organism>
<keyword evidence="1" id="KW-1133">Transmembrane helix</keyword>
<gene>
    <name evidence="2" type="ORF">GSLYS_00011239001</name>
</gene>
<keyword evidence="1" id="KW-0472">Membrane</keyword>
<feature type="transmembrane region" description="Helical" evidence="1">
    <location>
        <begin position="145"/>
        <end position="167"/>
    </location>
</feature>
<dbReference type="Proteomes" id="UP001497497">
    <property type="component" value="Unassembled WGS sequence"/>
</dbReference>
<evidence type="ECO:0000313" key="2">
    <source>
        <dbReference type="EMBL" id="CAL1537326.1"/>
    </source>
</evidence>
<feature type="transmembrane region" description="Helical" evidence="1">
    <location>
        <begin position="81"/>
        <end position="98"/>
    </location>
</feature>